<evidence type="ECO:0000313" key="2">
    <source>
        <dbReference type="EMBL" id="QYS95109.1"/>
    </source>
</evidence>
<proteinExistence type="predicted"/>
<keyword evidence="3" id="KW-1185">Reference proteome</keyword>
<evidence type="ECO:0000259" key="1">
    <source>
        <dbReference type="Pfam" id="PF12770"/>
    </source>
</evidence>
<dbReference type="Pfam" id="PF12770">
    <property type="entry name" value="CHAT"/>
    <property type="match status" value="1"/>
</dbReference>
<name>A0A8G0L6M2_9HYPO</name>
<dbReference type="AlphaFoldDB" id="A0A8G0L6M2"/>
<dbReference type="Gene3D" id="1.25.40.10">
    <property type="entry name" value="Tetratricopeptide repeat domain"/>
    <property type="match status" value="1"/>
</dbReference>
<dbReference type="InterPro" id="IPR024983">
    <property type="entry name" value="CHAT_dom"/>
</dbReference>
<feature type="domain" description="CHAT" evidence="1">
    <location>
        <begin position="659"/>
        <end position="940"/>
    </location>
</feature>
<evidence type="ECO:0000313" key="3">
    <source>
        <dbReference type="Proteomes" id="UP000826661"/>
    </source>
</evidence>
<protein>
    <recommendedName>
        <fullName evidence="1">CHAT domain-containing protein</fullName>
    </recommendedName>
</protein>
<dbReference type="Proteomes" id="UP000826661">
    <property type="component" value="Chromosome I"/>
</dbReference>
<accession>A0A8G0L6M2</accession>
<reference evidence="2 3" key="1">
    <citation type="journal article" date="2021" name="BMC Genomics">
        <title>Telomere-to-telomere genome assembly of asparaginase-producing Trichoderma simmonsii.</title>
        <authorList>
            <person name="Chung D."/>
            <person name="Kwon Y.M."/>
            <person name="Yang Y."/>
        </authorList>
    </citation>
    <scope>NUCLEOTIDE SEQUENCE [LARGE SCALE GENOMIC DNA]</scope>
    <source>
        <strain evidence="2 3">GH-Sj1</strain>
    </source>
</reference>
<sequence length="941" mass="104493">MAESLVPDYDTPLEDLDNALQLQKNILQSTDERHSEKFRLFDQEGVLYYFKYMHSKLQSDLDQAIASTRNAINILPLPGTGQSIDRTQAFVYGHLSSYLIQRLNFVDDKELQEEALSLGRLALESLDKGSLQWCSLYDNRYRLNGNLDDLREAIEFGYTSIEMLQYSKVSYMQHSGLCASLLGRYQATNDSNSLWEALNISRQGLECSILSRQGPSGKVIALCNHGAVLYELSKRYQQTDPLEPSKAICELDKAIEYGYQALALVGKDDENDVWTLNQMAAWHTAKMEITKDISLGEKATRYLEQALKHEPPGHPKYLSLVDNMIHTWNVRYQILARNNSHSEAIQALDTAIGYGYESLKCTLETDPLIGTRTFNLAKMLTSKGLTKKDNSIFREARDYFESTVRMESAPPLFRMGSAIQAGLFYWKEDLLEGSNVLLQEAISLLPSLQPESISPQDLQLTLSQISGLATFAAAISLEADKSPYEALRSLEQARCVISGLSMSSKTDLSTLREIDPDLANRYNDLRLRLAEVSQQMKVEGAYQEASKNKTKLLKTIAEMEAQIRLSPGLDSFQLPLTEDSIISLASEGPIILVNATVIGCDAIAVTTQGIKHIPLPKMKYKELDDCVALFNKLGNEARRNAIPLKKETPKATTSDKMLWLWDVAVQPILESIELTSSKRVWWITTGLAGRAPFHAAGNHSPGSRENTISRVFSSYISSFKALKFARDRNKAMVPKPNMLLITMPNSPPPHKKLNTSHEEEVAKEVFGTSMEHLSHPSPEMVLQKLPDYSLVHFACHGSSISYNPSLSGLLLVKENNAAMLTISDLENVNLKAGSIVYLSACSTAEQVDGKFADEAIHLANSFQALGFQHVIGTMWGAEDAAAGDVARRVYKKLALRMGLGGDGDGGRLDVSRALHEAVTEHKEEVGGTNITTWAPFVHIGI</sequence>
<organism evidence="2 3">
    <name type="scientific">Trichoderma simmonsii</name>
    <dbReference type="NCBI Taxonomy" id="1491479"/>
    <lineage>
        <taxon>Eukaryota</taxon>
        <taxon>Fungi</taxon>
        <taxon>Dikarya</taxon>
        <taxon>Ascomycota</taxon>
        <taxon>Pezizomycotina</taxon>
        <taxon>Sordariomycetes</taxon>
        <taxon>Hypocreomycetidae</taxon>
        <taxon>Hypocreales</taxon>
        <taxon>Hypocreaceae</taxon>
        <taxon>Trichoderma</taxon>
    </lineage>
</organism>
<gene>
    <name evidence="2" type="ORF">H0G86_002423</name>
</gene>
<dbReference type="InterPro" id="IPR011990">
    <property type="entry name" value="TPR-like_helical_dom_sf"/>
</dbReference>
<dbReference type="EMBL" id="CP075864">
    <property type="protein sequence ID" value="QYS95109.1"/>
    <property type="molecule type" value="Genomic_DNA"/>
</dbReference>